<dbReference type="EMBL" id="JAAMPC010000004">
    <property type="protein sequence ID" value="KAG2317650.1"/>
    <property type="molecule type" value="Genomic_DNA"/>
</dbReference>
<keyword evidence="5" id="KW-0378">Hydrolase</keyword>
<dbReference type="GO" id="GO:0040029">
    <property type="term" value="P:epigenetic regulation of gene expression"/>
    <property type="evidence" value="ECO:0007669"/>
    <property type="project" value="TreeGrafter"/>
</dbReference>
<name>A0A8X8AZW7_BRACI</name>
<evidence type="ECO:0000256" key="1">
    <source>
        <dbReference type="ARBA" id="ARBA00004123"/>
    </source>
</evidence>
<organism evidence="11 12">
    <name type="scientific">Brassica carinata</name>
    <name type="common">Ethiopian mustard</name>
    <name type="synonym">Abyssinian cabbage</name>
    <dbReference type="NCBI Taxonomy" id="52824"/>
    <lineage>
        <taxon>Eukaryota</taxon>
        <taxon>Viridiplantae</taxon>
        <taxon>Streptophyta</taxon>
        <taxon>Embryophyta</taxon>
        <taxon>Tracheophyta</taxon>
        <taxon>Spermatophyta</taxon>
        <taxon>Magnoliopsida</taxon>
        <taxon>eudicotyledons</taxon>
        <taxon>Gunneridae</taxon>
        <taxon>Pentapetalae</taxon>
        <taxon>rosids</taxon>
        <taxon>malvids</taxon>
        <taxon>Brassicales</taxon>
        <taxon>Brassicaceae</taxon>
        <taxon>Brassiceae</taxon>
        <taxon>Brassica</taxon>
    </lineage>
</organism>
<dbReference type="GO" id="GO:0005737">
    <property type="term" value="C:cytoplasm"/>
    <property type="evidence" value="ECO:0007669"/>
    <property type="project" value="TreeGrafter"/>
</dbReference>
<evidence type="ECO:0000313" key="12">
    <source>
        <dbReference type="Proteomes" id="UP000886595"/>
    </source>
</evidence>
<accession>A0A8X8AZW7</accession>
<dbReference type="GO" id="GO:0141221">
    <property type="term" value="F:histone deacetylase activity, hydrolytic mechanism"/>
    <property type="evidence" value="ECO:0007669"/>
    <property type="project" value="UniProtKB-EC"/>
</dbReference>
<keyword evidence="8" id="KW-0804">Transcription</keyword>
<dbReference type="OrthoDB" id="424012at2759"/>
<evidence type="ECO:0000256" key="9">
    <source>
        <dbReference type="ARBA" id="ARBA00023242"/>
    </source>
</evidence>
<dbReference type="InterPro" id="IPR023801">
    <property type="entry name" value="His_deacetylse_dom"/>
</dbReference>
<dbReference type="InterPro" id="IPR023696">
    <property type="entry name" value="Ureohydrolase_dom_sf"/>
</dbReference>
<evidence type="ECO:0000256" key="3">
    <source>
        <dbReference type="ARBA" id="ARBA00012111"/>
    </source>
</evidence>
<dbReference type="SUPFAM" id="SSF52768">
    <property type="entry name" value="Arginase/deacetylase"/>
    <property type="match status" value="1"/>
</dbReference>
<dbReference type="Pfam" id="PF00850">
    <property type="entry name" value="Hist_deacetyl"/>
    <property type="match status" value="1"/>
</dbReference>
<keyword evidence="4" id="KW-0678">Repressor</keyword>
<dbReference type="AlphaFoldDB" id="A0A8X8AZW7"/>
<dbReference type="InterPro" id="IPR037138">
    <property type="entry name" value="His_deacetylse_dom_sf"/>
</dbReference>
<comment type="caution">
    <text evidence="11">The sequence shown here is derived from an EMBL/GenBank/DDBJ whole genome shotgun (WGS) entry which is preliminary data.</text>
</comment>
<reference evidence="11 12" key="1">
    <citation type="submission" date="2020-02" db="EMBL/GenBank/DDBJ databases">
        <authorList>
            <person name="Ma Q."/>
            <person name="Huang Y."/>
            <person name="Song X."/>
            <person name="Pei D."/>
        </authorList>
    </citation>
    <scope>NUCLEOTIDE SEQUENCE [LARGE SCALE GENOMIC DNA]</scope>
    <source>
        <strain evidence="11">Sxm20200214</strain>
        <tissue evidence="11">Leaf</tissue>
    </source>
</reference>
<feature type="domain" description="Histone deacetylase" evidence="10">
    <location>
        <begin position="63"/>
        <end position="108"/>
    </location>
</feature>
<dbReference type="Gene3D" id="3.40.800.20">
    <property type="entry name" value="Histone deacetylase domain"/>
    <property type="match status" value="1"/>
</dbReference>
<evidence type="ECO:0000256" key="6">
    <source>
        <dbReference type="ARBA" id="ARBA00022853"/>
    </source>
</evidence>
<protein>
    <recommendedName>
        <fullName evidence="3">histone deacetylase</fullName>
        <ecNumber evidence="3">3.5.1.98</ecNumber>
    </recommendedName>
</protein>
<dbReference type="EC" id="3.5.1.98" evidence="3"/>
<evidence type="ECO:0000256" key="2">
    <source>
        <dbReference type="ARBA" id="ARBA00007738"/>
    </source>
</evidence>
<keyword evidence="6" id="KW-0156">Chromatin regulator</keyword>
<keyword evidence="9" id="KW-0539">Nucleus</keyword>
<proteinExistence type="inferred from homology"/>
<comment type="similarity">
    <text evidence="2">Belongs to the histone deacetylase family. HD type 2 subfamily.</text>
</comment>
<keyword evidence="12" id="KW-1185">Reference proteome</keyword>
<dbReference type="GO" id="GO:0000118">
    <property type="term" value="C:histone deacetylase complex"/>
    <property type="evidence" value="ECO:0007669"/>
    <property type="project" value="TreeGrafter"/>
</dbReference>
<sequence length="148" mass="16239">MSSHGVWDSVQIAGCNLIISTLITGRQLNRYCTSPCTDMKGGNFYPGTGAADESSSNWKPSLAASEFSPDLVIVSAGFDAAIGDPLGCCDVAPAGYSRMTHMLGDQVKRKLVQVPTWWKWARKKLLYNFFLSALMSSKIDYMLLTQIF</sequence>
<evidence type="ECO:0000256" key="8">
    <source>
        <dbReference type="ARBA" id="ARBA00023163"/>
    </source>
</evidence>
<evidence type="ECO:0000256" key="5">
    <source>
        <dbReference type="ARBA" id="ARBA00022801"/>
    </source>
</evidence>
<evidence type="ECO:0000256" key="7">
    <source>
        <dbReference type="ARBA" id="ARBA00023015"/>
    </source>
</evidence>
<gene>
    <name evidence="11" type="ORF">Bca52824_020772</name>
</gene>
<evidence type="ECO:0000313" key="11">
    <source>
        <dbReference type="EMBL" id="KAG2317650.1"/>
    </source>
</evidence>
<dbReference type="Proteomes" id="UP000886595">
    <property type="component" value="Unassembled WGS sequence"/>
</dbReference>
<evidence type="ECO:0000259" key="10">
    <source>
        <dbReference type="Pfam" id="PF00850"/>
    </source>
</evidence>
<dbReference type="PANTHER" id="PTHR10625:SF5">
    <property type="entry name" value="HISTONE DEACETYLASE"/>
    <property type="match status" value="1"/>
</dbReference>
<dbReference type="PANTHER" id="PTHR10625">
    <property type="entry name" value="HISTONE DEACETYLASE HDAC1-RELATED"/>
    <property type="match status" value="1"/>
</dbReference>
<keyword evidence="7" id="KW-0805">Transcription regulation</keyword>
<comment type="subcellular location">
    <subcellularLocation>
        <location evidence="1">Nucleus</location>
    </subcellularLocation>
</comment>
<evidence type="ECO:0000256" key="4">
    <source>
        <dbReference type="ARBA" id="ARBA00022491"/>
    </source>
</evidence>